<sequence>MDQFLAKVLCLSVNTPTERKLAHQLLDMALPLCHTPTVLVNWLYKDVQEGTDIPISKFEDVIPGYLIRHLPTYIEPLRIACGNEYTMRKTLGS</sequence>
<dbReference type="GeneID" id="25915310"/>
<proteinExistence type="predicted"/>
<evidence type="ECO:0000313" key="1">
    <source>
        <dbReference type="EMBL" id="KNC72633.1"/>
    </source>
</evidence>
<organism evidence="1 2">
    <name type="scientific">Sphaeroforma arctica JP610</name>
    <dbReference type="NCBI Taxonomy" id="667725"/>
    <lineage>
        <taxon>Eukaryota</taxon>
        <taxon>Ichthyosporea</taxon>
        <taxon>Ichthyophonida</taxon>
        <taxon>Sphaeroforma</taxon>
    </lineage>
</organism>
<protein>
    <submittedName>
        <fullName evidence="1">Uncharacterized protein</fullName>
    </submittedName>
</protein>
<dbReference type="AlphaFoldDB" id="A0A0L0F951"/>
<dbReference type="Proteomes" id="UP000054560">
    <property type="component" value="Unassembled WGS sequence"/>
</dbReference>
<keyword evidence="2" id="KW-1185">Reference proteome</keyword>
<reference evidence="1 2" key="1">
    <citation type="submission" date="2011-02" db="EMBL/GenBank/DDBJ databases">
        <title>The Genome Sequence of Sphaeroforma arctica JP610.</title>
        <authorList>
            <consortium name="The Broad Institute Genome Sequencing Platform"/>
            <person name="Russ C."/>
            <person name="Cuomo C."/>
            <person name="Young S.K."/>
            <person name="Zeng Q."/>
            <person name="Gargeya S."/>
            <person name="Alvarado L."/>
            <person name="Berlin A."/>
            <person name="Chapman S.B."/>
            <person name="Chen Z."/>
            <person name="Freedman E."/>
            <person name="Gellesch M."/>
            <person name="Goldberg J."/>
            <person name="Griggs A."/>
            <person name="Gujja S."/>
            <person name="Heilman E."/>
            <person name="Heiman D."/>
            <person name="Howarth C."/>
            <person name="Mehta T."/>
            <person name="Neiman D."/>
            <person name="Pearson M."/>
            <person name="Roberts A."/>
            <person name="Saif S."/>
            <person name="Shea T."/>
            <person name="Shenoy N."/>
            <person name="Sisk P."/>
            <person name="Stolte C."/>
            <person name="Sykes S."/>
            <person name="White J."/>
            <person name="Yandava C."/>
            <person name="Burger G."/>
            <person name="Gray M.W."/>
            <person name="Holland P.W.H."/>
            <person name="King N."/>
            <person name="Lang F.B.F."/>
            <person name="Roger A.J."/>
            <person name="Ruiz-Trillo I."/>
            <person name="Haas B."/>
            <person name="Nusbaum C."/>
            <person name="Birren B."/>
        </authorList>
    </citation>
    <scope>NUCLEOTIDE SEQUENCE [LARGE SCALE GENOMIC DNA]</scope>
    <source>
        <strain evidence="1 2">JP610</strain>
    </source>
</reference>
<gene>
    <name evidence="1" type="ORF">SARC_14806</name>
</gene>
<evidence type="ECO:0000313" key="2">
    <source>
        <dbReference type="Proteomes" id="UP000054560"/>
    </source>
</evidence>
<name>A0A0L0F951_9EUKA</name>
<feature type="non-terminal residue" evidence="1">
    <location>
        <position position="93"/>
    </location>
</feature>
<accession>A0A0L0F951</accession>
<dbReference type="EMBL" id="KQ246725">
    <property type="protein sequence ID" value="KNC72633.1"/>
    <property type="molecule type" value="Genomic_DNA"/>
</dbReference>
<dbReference type="RefSeq" id="XP_014146535.1">
    <property type="nucleotide sequence ID" value="XM_014291060.1"/>
</dbReference>